<dbReference type="Proteomes" id="UP000593579">
    <property type="component" value="Unassembled WGS sequence"/>
</dbReference>
<sequence length="169" mass="18230">MDFMKKGKLGSQFDTLANIEVLVDLKDELNKEDIGKLVGFKNKLKIGENVVQQEFKIQGNPKSMMIEQSGGDRISDQGDGLLNPQRRNPEVKALVGRTPVEPAFDIGVVGSTTLKAIMDPSISTGAEIFKASTNHSNSTPVTVSYFNPIFVGQEVSKDGGSTLSTKPTS</sequence>
<name>A0A7J9BKJ9_GOSGO</name>
<feature type="non-terminal residue" evidence="1">
    <location>
        <position position="169"/>
    </location>
</feature>
<keyword evidence="2" id="KW-1185">Reference proteome</keyword>
<dbReference type="EMBL" id="JABEZY010000004">
    <property type="protein sequence ID" value="MBA0736708.1"/>
    <property type="molecule type" value="Genomic_DNA"/>
</dbReference>
<organism evidence="1 2">
    <name type="scientific">Gossypium gossypioides</name>
    <name type="common">Mexican cotton</name>
    <name type="synonym">Selera gossypioides</name>
    <dbReference type="NCBI Taxonomy" id="34282"/>
    <lineage>
        <taxon>Eukaryota</taxon>
        <taxon>Viridiplantae</taxon>
        <taxon>Streptophyta</taxon>
        <taxon>Embryophyta</taxon>
        <taxon>Tracheophyta</taxon>
        <taxon>Spermatophyta</taxon>
        <taxon>Magnoliopsida</taxon>
        <taxon>eudicotyledons</taxon>
        <taxon>Gunneridae</taxon>
        <taxon>Pentapetalae</taxon>
        <taxon>rosids</taxon>
        <taxon>malvids</taxon>
        <taxon>Malvales</taxon>
        <taxon>Malvaceae</taxon>
        <taxon>Malvoideae</taxon>
        <taxon>Gossypium</taxon>
    </lineage>
</organism>
<protein>
    <submittedName>
        <fullName evidence="1">Uncharacterized protein</fullName>
    </submittedName>
</protein>
<evidence type="ECO:0000313" key="1">
    <source>
        <dbReference type="EMBL" id="MBA0736708.1"/>
    </source>
</evidence>
<reference evidence="1 2" key="1">
    <citation type="journal article" date="2019" name="Genome Biol. Evol.">
        <title>Insights into the evolution of the New World diploid cottons (Gossypium, subgenus Houzingenia) based on genome sequencing.</title>
        <authorList>
            <person name="Grover C.E."/>
            <person name="Arick M.A. 2nd"/>
            <person name="Thrash A."/>
            <person name="Conover J.L."/>
            <person name="Sanders W.S."/>
            <person name="Peterson D.G."/>
            <person name="Frelichowski J.E."/>
            <person name="Scheffler J.A."/>
            <person name="Scheffler B.E."/>
            <person name="Wendel J.F."/>
        </authorList>
    </citation>
    <scope>NUCLEOTIDE SEQUENCE [LARGE SCALE GENOMIC DNA]</scope>
    <source>
        <strain evidence="1">5</strain>
        <tissue evidence="1">Leaf</tissue>
    </source>
</reference>
<dbReference type="OrthoDB" id="1002552at2759"/>
<evidence type="ECO:0000313" key="2">
    <source>
        <dbReference type="Proteomes" id="UP000593579"/>
    </source>
</evidence>
<accession>A0A7J9BKJ9</accession>
<dbReference type="AlphaFoldDB" id="A0A7J9BKJ9"/>
<comment type="caution">
    <text evidence="1">The sequence shown here is derived from an EMBL/GenBank/DDBJ whole genome shotgun (WGS) entry which is preliminary data.</text>
</comment>
<gene>
    <name evidence="1" type="ORF">Gogos_010222</name>
</gene>
<proteinExistence type="predicted"/>